<dbReference type="AlphaFoldDB" id="A0A495XNF9"/>
<name>A0A495XNF9_9PSEU</name>
<protein>
    <submittedName>
        <fullName evidence="1">Uncharacterized protein DUF4262</fullName>
    </submittedName>
</protein>
<dbReference type="Proteomes" id="UP000272729">
    <property type="component" value="Unassembled WGS sequence"/>
</dbReference>
<reference evidence="1 2" key="1">
    <citation type="submission" date="2018-10" db="EMBL/GenBank/DDBJ databases">
        <title>Sequencing the genomes of 1000 actinobacteria strains.</title>
        <authorList>
            <person name="Klenk H.-P."/>
        </authorList>
    </citation>
    <scope>NUCLEOTIDE SEQUENCE [LARGE SCALE GENOMIC DNA]</scope>
    <source>
        <strain evidence="1 2">DSM 43911</strain>
    </source>
</reference>
<sequence length="164" mass="18369">MNAVDRKLAEDVRRVGWGVIMIPEDDISAGWAFTVGLWHTFRVPEVAMFGLDIAVMHPMLNVIGEEVRAGRAPAPGDRVEGVLDGGYRVLFADVREEWHPVFFGTALRFYRDTPGVPFLQCLWPDKAGWFPGEDGFAAGLAELQPRLWLDRAQHPEGPWTDPEA</sequence>
<evidence type="ECO:0000313" key="2">
    <source>
        <dbReference type="Proteomes" id="UP000272729"/>
    </source>
</evidence>
<dbReference type="Pfam" id="PF14081">
    <property type="entry name" value="DUF4262"/>
    <property type="match status" value="1"/>
</dbReference>
<gene>
    <name evidence="1" type="ORF">DFJ66_7345</name>
</gene>
<evidence type="ECO:0000313" key="1">
    <source>
        <dbReference type="EMBL" id="RKT74003.1"/>
    </source>
</evidence>
<dbReference type="InterPro" id="IPR025358">
    <property type="entry name" value="DUF4262"/>
</dbReference>
<comment type="caution">
    <text evidence="1">The sequence shown here is derived from an EMBL/GenBank/DDBJ whole genome shotgun (WGS) entry which is preliminary data.</text>
</comment>
<dbReference type="RefSeq" id="WP_121228188.1">
    <property type="nucleotide sequence ID" value="NZ_JBIUBA010000073.1"/>
</dbReference>
<keyword evidence="2" id="KW-1185">Reference proteome</keyword>
<organism evidence="1 2">
    <name type="scientific">Saccharothrix variisporea</name>
    <dbReference type="NCBI Taxonomy" id="543527"/>
    <lineage>
        <taxon>Bacteria</taxon>
        <taxon>Bacillati</taxon>
        <taxon>Actinomycetota</taxon>
        <taxon>Actinomycetes</taxon>
        <taxon>Pseudonocardiales</taxon>
        <taxon>Pseudonocardiaceae</taxon>
        <taxon>Saccharothrix</taxon>
    </lineage>
</organism>
<dbReference type="EMBL" id="RBXR01000001">
    <property type="protein sequence ID" value="RKT74003.1"/>
    <property type="molecule type" value="Genomic_DNA"/>
</dbReference>
<accession>A0A495XNF9</accession>
<proteinExistence type="predicted"/>
<dbReference type="OrthoDB" id="511192at2"/>